<dbReference type="InterPro" id="IPR026022">
    <property type="entry name" value="PhoU_dom"/>
</dbReference>
<keyword evidence="3" id="KW-0813">Transport</keyword>
<feature type="domain" description="PhoU" evidence="8">
    <location>
        <begin position="340"/>
        <end position="422"/>
    </location>
</feature>
<dbReference type="NCBIfam" id="NF037997">
    <property type="entry name" value="Na_Pi_symport"/>
    <property type="match status" value="1"/>
</dbReference>
<reference evidence="9" key="1">
    <citation type="journal article" date="2011" name="J. Bacteriol.">
        <title>Genome Sequence of an Erwinia amylovora Strain with Pathogenicity Restricted to Rubus Plants.</title>
        <authorList>
            <person name="Powney R."/>
            <person name="Smits T.H."/>
            <person name="Sawbridge T."/>
            <person name="Frey B."/>
            <person name="Blom J."/>
            <person name="Frey J.E."/>
            <person name="Plummer K.M."/>
            <person name="Beer S.V."/>
            <person name="Luck J."/>
            <person name="Duffy B."/>
            <person name="Rodoni B."/>
        </authorList>
    </citation>
    <scope>NUCLEOTIDE SEQUENCE</scope>
    <source>
        <strain evidence="9">ATCC BAA-2158</strain>
    </source>
</reference>
<organism evidence="9">
    <name type="scientific">Erwinia amylovora ATCC BAA-2158</name>
    <dbReference type="NCBI Taxonomy" id="889211"/>
    <lineage>
        <taxon>Bacteria</taxon>
        <taxon>Pseudomonadati</taxon>
        <taxon>Pseudomonadota</taxon>
        <taxon>Gammaproteobacteria</taxon>
        <taxon>Enterobacterales</taxon>
        <taxon>Erwiniaceae</taxon>
        <taxon>Erwinia</taxon>
    </lineage>
</organism>
<protein>
    <submittedName>
        <fullName evidence="9">Putative PNaS family transporter</fullName>
    </submittedName>
</protein>
<name>E5B9M8_ERWAM</name>
<keyword evidence="5 7" id="KW-1133">Transmembrane helix</keyword>
<dbReference type="Pfam" id="PF02690">
    <property type="entry name" value="Na_Pi_cotrans"/>
    <property type="match status" value="2"/>
</dbReference>
<feature type="transmembrane region" description="Helical" evidence="7">
    <location>
        <begin position="6"/>
        <end position="25"/>
    </location>
</feature>
<dbReference type="Gene3D" id="1.20.58.220">
    <property type="entry name" value="Phosphate transport system protein phou homolog 2, domain 2"/>
    <property type="match status" value="1"/>
</dbReference>
<proteinExistence type="predicted"/>
<dbReference type="Pfam" id="PF01895">
    <property type="entry name" value="PhoU"/>
    <property type="match status" value="1"/>
</dbReference>
<dbReference type="GO" id="GO:0005886">
    <property type="term" value="C:plasma membrane"/>
    <property type="evidence" value="ECO:0007669"/>
    <property type="project" value="UniProtKB-SubCell"/>
</dbReference>
<evidence type="ECO:0000256" key="1">
    <source>
        <dbReference type="ARBA" id="ARBA00004651"/>
    </source>
</evidence>
<evidence type="ECO:0000256" key="3">
    <source>
        <dbReference type="ARBA" id="ARBA00022592"/>
    </source>
</evidence>
<evidence type="ECO:0000259" key="8">
    <source>
        <dbReference type="Pfam" id="PF01895"/>
    </source>
</evidence>
<dbReference type="SUPFAM" id="SSF109755">
    <property type="entry name" value="PhoU-like"/>
    <property type="match status" value="1"/>
</dbReference>
<keyword evidence="6 7" id="KW-0472">Membrane</keyword>
<evidence type="ECO:0000256" key="5">
    <source>
        <dbReference type="ARBA" id="ARBA00022989"/>
    </source>
</evidence>
<evidence type="ECO:0000256" key="2">
    <source>
        <dbReference type="ARBA" id="ARBA00022475"/>
    </source>
</evidence>
<keyword evidence="3" id="KW-0592">Phosphate transport</keyword>
<dbReference type="NCBIfam" id="TIGR00704">
    <property type="entry name" value="NaPi_cotrn_rel"/>
    <property type="match status" value="1"/>
</dbReference>
<dbReference type="PANTHER" id="PTHR10010:SF39">
    <property type="entry name" value="PHOU DOMAIN-CONTAINING PROTEIN"/>
    <property type="match status" value="1"/>
</dbReference>
<feature type="transmembrane region" description="Helical" evidence="7">
    <location>
        <begin position="133"/>
        <end position="154"/>
    </location>
</feature>
<evidence type="ECO:0000256" key="7">
    <source>
        <dbReference type="SAM" id="Phobius"/>
    </source>
</evidence>
<evidence type="ECO:0000313" key="9">
    <source>
        <dbReference type="EMBL" id="CBX82240.1"/>
    </source>
</evidence>
<evidence type="ECO:0000256" key="4">
    <source>
        <dbReference type="ARBA" id="ARBA00022692"/>
    </source>
</evidence>
<dbReference type="PANTHER" id="PTHR10010">
    <property type="entry name" value="SOLUTE CARRIER FAMILY 34 SODIUM PHOSPHATE , MEMBER 2-RELATED"/>
    <property type="match status" value="1"/>
</dbReference>
<accession>E5B9M8</accession>
<feature type="transmembrane region" description="Helical" evidence="7">
    <location>
        <begin position="277"/>
        <end position="298"/>
    </location>
</feature>
<dbReference type="InterPro" id="IPR038078">
    <property type="entry name" value="PhoU-like_sf"/>
</dbReference>
<feature type="transmembrane region" description="Helical" evidence="7">
    <location>
        <begin position="46"/>
        <end position="73"/>
    </location>
</feature>
<dbReference type="NCBIfam" id="TIGR01013">
    <property type="entry name" value="2a58"/>
    <property type="match status" value="1"/>
</dbReference>
<dbReference type="AlphaFoldDB" id="E5B9M8"/>
<gene>
    <name evidence="9" type="primary">yjbB</name>
    <name evidence="9" type="ORF">EAIL5_3420</name>
</gene>
<feature type="transmembrane region" description="Helical" evidence="7">
    <location>
        <begin position="204"/>
        <end position="226"/>
    </location>
</feature>
<feature type="transmembrane region" description="Helical" evidence="7">
    <location>
        <begin position="175"/>
        <end position="198"/>
    </location>
</feature>
<dbReference type="GO" id="GO:0005436">
    <property type="term" value="F:sodium:phosphate symporter activity"/>
    <property type="evidence" value="ECO:0007669"/>
    <property type="project" value="InterPro"/>
</dbReference>
<evidence type="ECO:0000256" key="6">
    <source>
        <dbReference type="ARBA" id="ARBA00023136"/>
    </source>
</evidence>
<sequence length="541" mass="59129">MLTLLNLFAAVALLVWGTHIVRTGIMRVYGADLRRVLSRSMAKKPVAFLAGIGVTALVQSSNATTMLVTSFVAQELVGLAPALVIILGGDVGTALMARILTFDLSWLSPLFIFFGVVFFLSRKQTRTGQLGRASIGLGLILLALQLIVAAATPITQAAGVKVLFSSLTGDVMLDALIGALFAIISYSSLAAVLLTATLAATGVISFKVALCLVIGANLGSGLLAMLNNSKSNAAGKRVALGSLLFKFIGSLLVLPFIDPLANWLAKMPVNNEELVIFFHVFYNLIRCLIMVPFVGPMASLCQRLIRDEAETDLRLKPKHLDSASLDTPALALANAARETLRMGDVLEQMLITFSKVVHGERSEDREIRKLDDDVDVLYTAIKLYLAQMPKEDLPEKDSRRWAETIEMALNLEMAGDILERMSGDVADKSLAAGRAFSLQGMKELDAQLELLTSNLRLSLSVFLSCDLTSAKRLRRAKHRFRITNRRYSYTHVERLHQQNVQSIETSPLHLGLLGDMKRLNSLFCAVAYSVLEVPEDQRVEE</sequence>
<feature type="transmembrane region" description="Helical" evidence="7">
    <location>
        <begin position="104"/>
        <end position="121"/>
    </location>
</feature>
<keyword evidence="2" id="KW-1003">Cell membrane</keyword>
<dbReference type="InterPro" id="IPR004633">
    <property type="entry name" value="NaPi_cotrn-rel/YqeW-like"/>
</dbReference>
<keyword evidence="4 7" id="KW-0812">Transmembrane</keyword>
<dbReference type="EMBL" id="FR719197">
    <property type="protein sequence ID" value="CBX82240.1"/>
    <property type="molecule type" value="Genomic_DNA"/>
</dbReference>
<feature type="transmembrane region" description="Helical" evidence="7">
    <location>
        <begin position="238"/>
        <end position="257"/>
    </location>
</feature>
<dbReference type="GO" id="GO:0044341">
    <property type="term" value="P:sodium-dependent phosphate transport"/>
    <property type="evidence" value="ECO:0007669"/>
    <property type="project" value="InterPro"/>
</dbReference>
<comment type="subcellular location">
    <subcellularLocation>
        <location evidence="1">Cell membrane</location>
        <topology evidence="1">Multi-pass membrane protein</topology>
    </subcellularLocation>
</comment>
<dbReference type="InterPro" id="IPR003841">
    <property type="entry name" value="Na/Pi_transpt"/>
</dbReference>